<sequence>MIRVLGRAADSVLGRLVPKASASADTSWTEWCGPCQWIDAFGNYARPFKTCHVVGGTSGCTPCNTLRVGC</sequence>
<dbReference type="Proteomes" id="UP001165079">
    <property type="component" value="Unassembled WGS sequence"/>
</dbReference>
<reference evidence="1" key="1">
    <citation type="submission" date="2023-03" db="EMBL/GenBank/DDBJ databases">
        <title>Actinorhabdospora filicis NBRC 111898.</title>
        <authorList>
            <person name="Ichikawa N."/>
            <person name="Sato H."/>
            <person name="Tonouchi N."/>
        </authorList>
    </citation>
    <scope>NUCLEOTIDE SEQUENCE</scope>
    <source>
        <strain evidence="1">NBRC 111898</strain>
    </source>
</reference>
<accession>A0A9W6SLR2</accession>
<proteinExistence type="predicted"/>
<name>A0A9W6SLR2_9ACTN</name>
<evidence type="ECO:0000313" key="1">
    <source>
        <dbReference type="EMBL" id="GLZ79270.1"/>
    </source>
</evidence>
<comment type="caution">
    <text evidence="1">The sequence shown here is derived from an EMBL/GenBank/DDBJ whole genome shotgun (WGS) entry which is preliminary data.</text>
</comment>
<organism evidence="1 2">
    <name type="scientific">Actinorhabdospora filicis</name>
    <dbReference type="NCBI Taxonomy" id="1785913"/>
    <lineage>
        <taxon>Bacteria</taxon>
        <taxon>Bacillati</taxon>
        <taxon>Actinomycetota</taxon>
        <taxon>Actinomycetes</taxon>
        <taxon>Micromonosporales</taxon>
        <taxon>Micromonosporaceae</taxon>
        <taxon>Actinorhabdospora</taxon>
    </lineage>
</organism>
<dbReference type="EMBL" id="BSTX01000002">
    <property type="protein sequence ID" value="GLZ79270.1"/>
    <property type="molecule type" value="Genomic_DNA"/>
</dbReference>
<protein>
    <submittedName>
        <fullName evidence="1">Uncharacterized protein</fullName>
    </submittedName>
</protein>
<dbReference type="AlphaFoldDB" id="A0A9W6SLR2"/>
<gene>
    <name evidence="1" type="ORF">Afil01_40770</name>
</gene>
<keyword evidence="2" id="KW-1185">Reference proteome</keyword>
<evidence type="ECO:0000313" key="2">
    <source>
        <dbReference type="Proteomes" id="UP001165079"/>
    </source>
</evidence>
<dbReference type="RefSeq" id="WP_285664390.1">
    <property type="nucleotide sequence ID" value="NZ_BSTX01000002.1"/>
</dbReference>